<comment type="caution">
    <text evidence="2">The sequence shown here is derived from an EMBL/GenBank/DDBJ whole genome shotgun (WGS) entry which is preliminary data.</text>
</comment>
<dbReference type="CDD" id="cd00851">
    <property type="entry name" value="MTH1175"/>
    <property type="match status" value="1"/>
</dbReference>
<dbReference type="OrthoDB" id="280278at2"/>
<name>A0A0B3VY99_9FIRM</name>
<feature type="domain" description="Dinitrogenase iron-molybdenum cofactor biosynthesis" evidence="1">
    <location>
        <begin position="11"/>
        <end position="96"/>
    </location>
</feature>
<dbReference type="InterPro" id="IPR003731">
    <property type="entry name" value="Di-Nase_FeMo-co_biosynth"/>
</dbReference>
<evidence type="ECO:0000313" key="3">
    <source>
        <dbReference type="Proteomes" id="UP000031189"/>
    </source>
</evidence>
<sequence>MKIAVASENKCVSGHFGHCEGFEIYDIENNGISKKEFVANPGHRPGFLPVFLKDLDVNIIISGGMGETAQQLFADNNIDVIVGASGSTDDIINKYIDGTLVSSGSVCREHMHEGHCNE</sequence>
<proteinExistence type="predicted"/>
<dbReference type="InterPro" id="IPR033913">
    <property type="entry name" value="MTH1175_dom"/>
</dbReference>
<keyword evidence="3" id="KW-1185">Reference proteome</keyword>
<dbReference type="STRING" id="1577792.QX51_06190"/>
<gene>
    <name evidence="2" type="ORF">QX51_06190</name>
</gene>
<dbReference type="InterPro" id="IPR036105">
    <property type="entry name" value="DiNase_FeMo-co_biosyn_sf"/>
</dbReference>
<dbReference type="Gene3D" id="3.30.420.130">
    <property type="entry name" value="Dinitrogenase iron-molybdenum cofactor biosynthesis domain"/>
    <property type="match status" value="1"/>
</dbReference>
<dbReference type="PANTHER" id="PTHR42983">
    <property type="entry name" value="DINITROGENASE IRON-MOLYBDENUM COFACTOR PROTEIN-RELATED"/>
    <property type="match status" value="1"/>
</dbReference>
<dbReference type="SUPFAM" id="SSF53146">
    <property type="entry name" value="Nitrogenase accessory factor-like"/>
    <property type="match status" value="1"/>
</dbReference>
<dbReference type="RefSeq" id="WP_039679035.1">
    <property type="nucleotide sequence ID" value="NZ_JAWGXO010000002.1"/>
</dbReference>
<protein>
    <submittedName>
        <fullName evidence="2">Dinitrogenase iron-molybdenum cofactor</fullName>
    </submittedName>
</protein>
<dbReference type="Pfam" id="PF02579">
    <property type="entry name" value="Nitro_FeMo-Co"/>
    <property type="match status" value="1"/>
</dbReference>
<dbReference type="AlphaFoldDB" id="A0A0B3VY99"/>
<evidence type="ECO:0000313" key="2">
    <source>
        <dbReference type="EMBL" id="KHS57753.1"/>
    </source>
</evidence>
<dbReference type="Proteomes" id="UP000031189">
    <property type="component" value="Unassembled WGS sequence"/>
</dbReference>
<dbReference type="PANTHER" id="PTHR42983:SF1">
    <property type="entry name" value="IRON-MOLYBDENUM PROTEIN"/>
    <property type="match status" value="1"/>
</dbReference>
<dbReference type="EMBL" id="JWHR01000064">
    <property type="protein sequence ID" value="KHS57753.1"/>
    <property type="molecule type" value="Genomic_DNA"/>
</dbReference>
<organism evidence="2 3">
    <name type="scientific">Terrisporobacter othiniensis</name>
    <dbReference type="NCBI Taxonomy" id="1577792"/>
    <lineage>
        <taxon>Bacteria</taxon>
        <taxon>Bacillati</taxon>
        <taxon>Bacillota</taxon>
        <taxon>Clostridia</taxon>
        <taxon>Peptostreptococcales</taxon>
        <taxon>Peptostreptococcaceae</taxon>
        <taxon>Terrisporobacter</taxon>
    </lineage>
</organism>
<evidence type="ECO:0000259" key="1">
    <source>
        <dbReference type="Pfam" id="PF02579"/>
    </source>
</evidence>
<accession>A0A0B3VY99</accession>
<reference evidence="2 3" key="1">
    <citation type="submission" date="2014-12" db="EMBL/GenBank/DDBJ databases">
        <title>Draft genome sequence of Terrisporobacter sp. 08-306576, isolated from the blood culture of a bacteremia patient.</title>
        <authorList>
            <person name="Lund L.C."/>
            <person name="Sydenham T.V."/>
            <person name="Hogh S.V."/>
            <person name="Skov M.N."/>
            <person name="Kemp M."/>
            <person name="Justesen U.S."/>
        </authorList>
    </citation>
    <scope>NUCLEOTIDE SEQUENCE [LARGE SCALE GENOMIC DNA]</scope>
    <source>
        <strain evidence="2 3">08-306576</strain>
    </source>
</reference>